<dbReference type="AlphaFoldDB" id="A0A6J4EBV0"/>
<dbReference type="NCBIfam" id="NF008423">
    <property type="entry name" value="PRK11251.1"/>
    <property type="match status" value="1"/>
</dbReference>
<dbReference type="InterPro" id="IPR007450">
    <property type="entry name" value="BamE_dom"/>
</dbReference>
<dbReference type="PROSITE" id="PS51257">
    <property type="entry name" value="PROKAR_LIPOPROTEIN"/>
    <property type="match status" value="1"/>
</dbReference>
<gene>
    <name evidence="4" type="ORF">TUM18999_54430</name>
    <name evidence="5" type="ORF">TUM20286_44390</name>
</gene>
<evidence type="ECO:0000313" key="7">
    <source>
        <dbReference type="Proteomes" id="UP001054892"/>
    </source>
</evidence>
<protein>
    <submittedName>
        <fullName evidence="4">Transcriptional regulator</fullName>
    </submittedName>
</protein>
<dbReference type="InterPro" id="IPR037873">
    <property type="entry name" value="BamE-like"/>
</dbReference>
<dbReference type="Gene3D" id="3.30.1450.10">
    <property type="match status" value="1"/>
</dbReference>
<feature type="domain" description="Outer membrane protein assembly factor BamE" evidence="3">
    <location>
        <begin position="30"/>
        <end position="96"/>
    </location>
</feature>
<dbReference type="Pfam" id="PF04355">
    <property type="entry name" value="BamE"/>
    <property type="match status" value="1"/>
</dbReference>
<evidence type="ECO:0000313" key="6">
    <source>
        <dbReference type="Proteomes" id="UP000509383"/>
    </source>
</evidence>
<dbReference type="EMBL" id="AP023189">
    <property type="protein sequence ID" value="BCG27252.1"/>
    <property type="molecule type" value="Genomic_DNA"/>
</dbReference>
<evidence type="ECO:0000256" key="1">
    <source>
        <dbReference type="ARBA" id="ARBA00022729"/>
    </source>
</evidence>
<keyword evidence="2" id="KW-0472">Membrane</keyword>
<keyword evidence="7" id="KW-1185">Reference proteome</keyword>
<evidence type="ECO:0000256" key="2">
    <source>
        <dbReference type="ARBA" id="ARBA00023136"/>
    </source>
</evidence>
<dbReference type="Proteomes" id="UP000509383">
    <property type="component" value="Chromosome"/>
</dbReference>
<keyword evidence="1" id="KW-0732">Signal</keyword>
<dbReference type="KEGG" id="ptw:TUM18999_54430"/>
<evidence type="ECO:0000259" key="3">
    <source>
        <dbReference type="Pfam" id="PF04355"/>
    </source>
</evidence>
<evidence type="ECO:0000313" key="4">
    <source>
        <dbReference type="EMBL" id="BCG27252.1"/>
    </source>
</evidence>
<sequence length="114" mass="12733">MYKETLAAVFVLASVAGCSTKFENPTDYVTYRHEPLVEKVQDGMSKDEVLTIGGPPSTEIQRTVHPGTCNNYVLNKEGHQQAYYVSFNDAGRVDSKGFMTCEQWQKHEAEAAKI</sequence>
<dbReference type="GO" id="GO:0019867">
    <property type="term" value="C:outer membrane"/>
    <property type="evidence" value="ECO:0007669"/>
    <property type="project" value="InterPro"/>
</dbReference>
<evidence type="ECO:0000313" key="5">
    <source>
        <dbReference type="EMBL" id="GJN54687.1"/>
    </source>
</evidence>
<dbReference type="EMBL" id="BQKM01000012">
    <property type="protein sequence ID" value="GJN54687.1"/>
    <property type="molecule type" value="Genomic_DNA"/>
</dbReference>
<accession>A0A6J4EBV0</accession>
<reference evidence="4 6" key="1">
    <citation type="submission" date="2020-05" db="EMBL/GenBank/DDBJ databases">
        <title>Characterization of novel class B3 metallo-beta-lactamase from novel Pseudomonas species.</title>
        <authorList>
            <person name="Yamada K."/>
            <person name="Aoki K."/>
            <person name="Ishii Y."/>
        </authorList>
    </citation>
    <scope>NUCLEOTIDE SEQUENCE [LARGE SCALE GENOMIC DNA]</scope>
    <source>
        <strain evidence="4 6">TUM18999</strain>
        <strain evidence="5 7">TUM20286</strain>
    </source>
</reference>
<proteinExistence type="predicted"/>
<name>A0A6J4EBV0_9PSED</name>
<dbReference type="Proteomes" id="UP001054892">
    <property type="component" value="Unassembled WGS sequence"/>
</dbReference>
<dbReference type="RefSeq" id="WP_111264642.1">
    <property type="nucleotide sequence ID" value="NZ_AP023189.1"/>
</dbReference>
<organism evidence="4 6">
    <name type="scientific">Pseudomonas tohonis</name>
    <dbReference type="NCBI Taxonomy" id="2725477"/>
    <lineage>
        <taxon>Bacteria</taxon>
        <taxon>Pseudomonadati</taxon>
        <taxon>Pseudomonadota</taxon>
        <taxon>Gammaproteobacteria</taxon>
        <taxon>Pseudomonadales</taxon>
        <taxon>Pseudomonadaceae</taxon>
        <taxon>Pseudomonas</taxon>
    </lineage>
</organism>